<dbReference type="Proteomes" id="UP000295455">
    <property type="component" value="Unassembled WGS sequence"/>
</dbReference>
<evidence type="ECO:0000313" key="1">
    <source>
        <dbReference type="EMBL" id="TCL62118.1"/>
    </source>
</evidence>
<comment type="caution">
    <text evidence="1">The sequence shown here is derived from an EMBL/GenBank/DDBJ whole genome shotgun (WGS) entry which is preliminary data.</text>
</comment>
<proteinExistence type="predicted"/>
<evidence type="ECO:0000313" key="2">
    <source>
        <dbReference type="Proteomes" id="UP000295455"/>
    </source>
</evidence>
<gene>
    <name evidence="1" type="ORF">EV196_1175</name>
</gene>
<organism evidence="1 2">
    <name type="scientific">Mariniflexile fucanivorans</name>
    <dbReference type="NCBI Taxonomy" id="264023"/>
    <lineage>
        <taxon>Bacteria</taxon>
        <taxon>Pseudomonadati</taxon>
        <taxon>Bacteroidota</taxon>
        <taxon>Flavobacteriia</taxon>
        <taxon>Flavobacteriales</taxon>
        <taxon>Flavobacteriaceae</taxon>
        <taxon>Mariniflexile</taxon>
    </lineage>
</organism>
<dbReference type="EMBL" id="SLUP01000017">
    <property type="protein sequence ID" value="TCL62118.1"/>
    <property type="molecule type" value="Genomic_DNA"/>
</dbReference>
<dbReference type="AlphaFoldDB" id="A0A4R1R915"/>
<sequence>MIYTTNINMIKKISLLSFIFCTLSIFAQKDLKIGYVVLETKDTIVGTLKNKNYYSKSAVKLYQENDITRFSKRALSEIHIENDAYIKSDLTIWSQGFFKKVLIGNVNLYTYKRAKLLGGFDSDIGFGRLAPAIRFYCSDYPNLTDSIRDINKENVADFIQTYNDWKLKNPESNSFFEDNIHTKPKINFKMSFLLPGAGFEFVLNDKFSINTMLKNEFGYSSTGGWDINPFIDTQLRYYHNMDKRKAENKRTYKYSGNYVCLMDGYFPKNKSNLIGIEYGWQRMVNKHWYSNLGIGAGKYTTGNQSFAIIYDLDFGYNF</sequence>
<reference evidence="1 2" key="1">
    <citation type="submission" date="2019-03" db="EMBL/GenBank/DDBJ databases">
        <title>Genomic Encyclopedia of Type Strains, Phase IV (KMG-IV): sequencing the most valuable type-strain genomes for metagenomic binning, comparative biology and taxonomic classification.</title>
        <authorList>
            <person name="Goeker M."/>
        </authorList>
    </citation>
    <scope>NUCLEOTIDE SEQUENCE [LARGE SCALE GENOMIC DNA]</scope>
    <source>
        <strain evidence="1 2">DSM 18792</strain>
    </source>
</reference>
<protein>
    <submittedName>
        <fullName evidence="1">Uncharacterized protein</fullName>
    </submittedName>
</protein>
<accession>A0A4R1R915</accession>
<name>A0A4R1R915_9FLAO</name>
<keyword evidence="2" id="KW-1185">Reference proteome</keyword>